<dbReference type="InterPro" id="IPR036412">
    <property type="entry name" value="HAD-like_sf"/>
</dbReference>
<dbReference type="NCBIfam" id="TIGR01488">
    <property type="entry name" value="HAD-SF-IB"/>
    <property type="match status" value="1"/>
</dbReference>
<dbReference type="PANTHER" id="PTHR43344">
    <property type="entry name" value="PHOSPHOSERINE PHOSPHATASE"/>
    <property type="match status" value="1"/>
</dbReference>
<sequence length="279" mass="31383">MNNKPSKSQIKRIFKRATVTPAPGKKAAAFFDIDQTLIKGASAFQVAKALYKRNFFGKRDIFFAARHALLYRLLGEDKRSINRVVQRGLDVMAGHSAEELEEIVDELYGKIFSHRIIPGTRAILDRHLELGHEVWLISATPTQVSETIARKMGATGSLGTRVKTDGHNRFLPELESGIMHLRGKAMAAVSLASRRDLDLKSSFAYGDSINDLPLLETVGNPCAINPEPLLRLVAIDNDWPIAQFTSRRFDLKKLVRRILQTTVGTLLLRSLRNHFTRWL</sequence>
<dbReference type="InterPro" id="IPR023214">
    <property type="entry name" value="HAD_sf"/>
</dbReference>
<keyword evidence="3" id="KW-1185">Reference proteome</keyword>
<evidence type="ECO:0000313" key="3">
    <source>
        <dbReference type="Proteomes" id="UP000186785"/>
    </source>
</evidence>
<dbReference type="PANTHER" id="PTHR43344:SF15">
    <property type="entry name" value="PHOSPHOSERINE PHOSPHATASE SERB1"/>
    <property type="match status" value="1"/>
</dbReference>
<protein>
    <recommendedName>
        <fullName evidence="4">HAD-IB family hydrolase</fullName>
    </recommendedName>
</protein>
<evidence type="ECO:0000256" key="1">
    <source>
        <dbReference type="ARBA" id="ARBA00009184"/>
    </source>
</evidence>
<dbReference type="NCBIfam" id="TIGR01490">
    <property type="entry name" value="HAD-SF-IB-hyp1"/>
    <property type="match status" value="1"/>
</dbReference>
<reference evidence="2 3" key="1">
    <citation type="submission" date="2016-11" db="EMBL/GenBank/DDBJ databases">
        <title>Actinomyces gypaetusis sp. nov. isolated from the vulture Gypaetus barbatus in Qinghai Tibet Plateau China.</title>
        <authorList>
            <person name="Meng X."/>
        </authorList>
    </citation>
    <scope>NUCLEOTIDE SEQUENCE [LARGE SCALE GENOMIC DNA]</scope>
    <source>
        <strain evidence="2 3">VUL4_2</strain>
    </source>
</reference>
<dbReference type="EMBL" id="MQSV01000003">
    <property type="protein sequence ID" value="OKL47963.1"/>
    <property type="molecule type" value="Genomic_DNA"/>
</dbReference>
<comment type="similarity">
    <text evidence="1">Belongs to the HAD-like hydrolase superfamily. SerB family.</text>
</comment>
<accession>A0A1Q5PLP0</accession>
<comment type="caution">
    <text evidence="2">The sequence shown here is derived from an EMBL/GenBank/DDBJ whole genome shotgun (WGS) entry which is preliminary data.</text>
</comment>
<dbReference type="Gene3D" id="1.20.1440.100">
    <property type="entry name" value="SG protein - dephosphorylation function"/>
    <property type="match status" value="1"/>
</dbReference>
<dbReference type="InterPro" id="IPR006385">
    <property type="entry name" value="HAD_hydro_SerB1"/>
</dbReference>
<dbReference type="STRING" id="1921764.BSR28_05755"/>
<name>A0A1Q5PLP0_9ACTO</name>
<dbReference type="Proteomes" id="UP000186785">
    <property type="component" value="Unassembled WGS sequence"/>
</dbReference>
<gene>
    <name evidence="2" type="ORF">BSR29_05645</name>
</gene>
<dbReference type="Gene3D" id="3.40.50.1000">
    <property type="entry name" value="HAD superfamily/HAD-like"/>
    <property type="match status" value="1"/>
</dbReference>
<dbReference type="AlphaFoldDB" id="A0A1Q5PLP0"/>
<dbReference type="OrthoDB" id="25607at2"/>
<organism evidence="2 3">
    <name type="scientific">Boudabousia liubingyangii</name>
    <dbReference type="NCBI Taxonomy" id="1921764"/>
    <lineage>
        <taxon>Bacteria</taxon>
        <taxon>Bacillati</taxon>
        <taxon>Actinomycetota</taxon>
        <taxon>Actinomycetes</taxon>
        <taxon>Actinomycetales</taxon>
        <taxon>Actinomycetaceae</taxon>
        <taxon>Boudabousia</taxon>
    </lineage>
</organism>
<dbReference type="Pfam" id="PF12710">
    <property type="entry name" value="HAD"/>
    <property type="match status" value="1"/>
</dbReference>
<dbReference type="SUPFAM" id="SSF56784">
    <property type="entry name" value="HAD-like"/>
    <property type="match status" value="1"/>
</dbReference>
<proteinExistence type="inferred from homology"/>
<dbReference type="RefSeq" id="WP_125899203.1">
    <property type="nucleotide sequence ID" value="NZ_MQSV01000003.1"/>
</dbReference>
<dbReference type="InterPro" id="IPR050582">
    <property type="entry name" value="HAD-like_SerB"/>
</dbReference>
<evidence type="ECO:0008006" key="4">
    <source>
        <dbReference type="Google" id="ProtNLM"/>
    </source>
</evidence>
<evidence type="ECO:0000313" key="2">
    <source>
        <dbReference type="EMBL" id="OKL47963.1"/>
    </source>
</evidence>